<organism evidence="2 3">
    <name type="scientific">Haloarcula rubra</name>
    <dbReference type="NCBI Taxonomy" id="2487747"/>
    <lineage>
        <taxon>Archaea</taxon>
        <taxon>Methanobacteriati</taxon>
        <taxon>Methanobacteriota</taxon>
        <taxon>Stenosarchaea group</taxon>
        <taxon>Halobacteria</taxon>
        <taxon>Halobacteriales</taxon>
        <taxon>Haloarculaceae</taxon>
        <taxon>Haloarcula</taxon>
    </lineage>
</organism>
<dbReference type="InterPro" id="IPR058309">
    <property type="entry name" value="DUF7996"/>
</dbReference>
<dbReference type="Proteomes" id="UP001430377">
    <property type="component" value="Unassembled WGS sequence"/>
</dbReference>
<proteinExistence type="predicted"/>
<name>A0AAW4PU88_9EURY</name>
<sequence>MISIDITSKRRLAFVLFGAFILTGLIDNTLTKMGYEMLATGVWILGYGQIVLIIWYVWIRPLDLSGPETTEVADPEDPE</sequence>
<feature type="transmembrane region" description="Helical" evidence="1">
    <location>
        <begin position="12"/>
        <end position="31"/>
    </location>
</feature>
<dbReference type="AlphaFoldDB" id="A0AAW4PU88"/>
<keyword evidence="1" id="KW-1133">Transmembrane helix</keyword>
<reference evidence="2 3" key="1">
    <citation type="submission" date="2021-06" db="EMBL/GenBank/DDBJ databases">
        <title>Halomicroarcula sp. a new haloarchaeum isolated from saline soil.</title>
        <authorList>
            <person name="Duran-Viseras A."/>
            <person name="Sanchez-Porro C."/>
            <person name="Ventosa A."/>
        </authorList>
    </citation>
    <scope>NUCLEOTIDE SEQUENCE [LARGE SCALE GENOMIC DNA]</scope>
    <source>
        <strain evidence="2 3">F13</strain>
    </source>
</reference>
<gene>
    <name evidence="2" type="ORF">EGH21_16915</name>
</gene>
<dbReference type="Pfam" id="PF25959">
    <property type="entry name" value="DUF7996"/>
    <property type="match status" value="1"/>
</dbReference>
<dbReference type="RefSeq" id="WP_119712944.1">
    <property type="nucleotide sequence ID" value="NZ_RKLR01000008.1"/>
</dbReference>
<protein>
    <submittedName>
        <fullName evidence="2">Uncharacterized protein</fullName>
    </submittedName>
</protein>
<evidence type="ECO:0000313" key="2">
    <source>
        <dbReference type="EMBL" id="MBX0324709.1"/>
    </source>
</evidence>
<evidence type="ECO:0000256" key="1">
    <source>
        <dbReference type="SAM" id="Phobius"/>
    </source>
</evidence>
<dbReference type="EMBL" id="RKLR01000008">
    <property type="protein sequence ID" value="MBX0324709.1"/>
    <property type="molecule type" value="Genomic_DNA"/>
</dbReference>
<keyword evidence="1" id="KW-0472">Membrane</keyword>
<comment type="caution">
    <text evidence="2">The sequence shown here is derived from an EMBL/GenBank/DDBJ whole genome shotgun (WGS) entry which is preliminary data.</text>
</comment>
<evidence type="ECO:0000313" key="3">
    <source>
        <dbReference type="Proteomes" id="UP001430377"/>
    </source>
</evidence>
<keyword evidence="1" id="KW-0812">Transmembrane</keyword>
<accession>A0AAW4PU88</accession>
<keyword evidence="3" id="KW-1185">Reference proteome</keyword>
<feature type="transmembrane region" description="Helical" evidence="1">
    <location>
        <begin position="37"/>
        <end position="58"/>
    </location>
</feature>